<reference evidence="1 2" key="1">
    <citation type="submission" date="2020-02" db="EMBL/GenBank/DDBJ databases">
        <title>Shewanella WXL01 sp. nov., a marine bacterium isolated from green algae in Luhuitou Fringing Reef (Northern South China Sea).</title>
        <authorList>
            <person name="Wang X."/>
        </authorList>
    </citation>
    <scope>NUCLEOTIDE SEQUENCE [LARGE SCALE GENOMIC DNA]</scope>
    <source>
        <strain evidence="1 2">MCCC 1A01895</strain>
    </source>
</reference>
<name>A0ABS5I536_9GAMM</name>
<dbReference type="NCBIfam" id="TIGR02450">
    <property type="entry name" value="TIGR02450 family Trp-rich protein"/>
    <property type="match status" value="1"/>
</dbReference>
<proteinExistence type="predicted"/>
<dbReference type="Pfam" id="PF09493">
    <property type="entry name" value="DUF2389"/>
    <property type="match status" value="1"/>
</dbReference>
<gene>
    <name evidence="1" type="ORF">G3R48_14255</name>
</gene>
<comment type="caution">
    <text evidence="1">The sequence shown here is derived from an EMBL/GenBank/DDBJ whole genome shotgun (WGS) entry which is preliminary data.</text>
</comment>
<dbReference type="InterPro" id="IPR012663">
    <property type="entry name" value="CHP02450_Tryp"/>
</dbReference>
<evidence type="ECO:0000313" key="1">
    <source>
        <dbReference type="EMBL" id="MBR9729139.1"/>
    </source>
</evidence>
<evidence type="ECO:0000313" key="2">
    <source>
        <dbReference type="Proteomes" id="UP000811844"/>
    </source>
</evidence>
<organism evidence="1 2">
    <name type="scientific">Shewanella intestini</name>
    <dbReference type="NCBI Taxonomy" id="2017544"/>
    <lineage>
        <taxon>Bacteria</taxon>
        <taxon>Pseudomonadati</taxon>
        <taxon>Pseudomonadota</taxon>
        <taxon>Gammaproteobacteria</taxon>
        <taxon>Alteromonadales</taxon>
        <taxon>Shewanellaceae</taxon>
        <taxon>Shewanella</taxon>
    </lineage>
</organism>
<dbReference type="EMBL" id="JAAIKR010000016">
    <property type="protein sequence ID" value="MBR9729139.1"/>
    <property type="molecule type" value="Genomic_DNA"/>
</dbReference>
<accession>A0ABS5I536</accession>
<protein>
    <submittedName>
        <fullName evidence="1">TIGR02450 family Trp-rich protein</fullName>
    </submittedName>
</protein>
<dbReference type="RefSeq" id="WP_153665898.1">
    <property type="nucleotide sequence ID" value="NZ_JAAIKR010000016.1"/>
</dbReference>
<keyword evidence="2" id="KW-1185">Reference proteome</keyword>
<sequence>MNRIHPKKLLHSKWTKVDVTQKMKHFSVCEVSFDDNQKVQSCTIRAEFTHQEFAIDWRQLTDTLIWRQGWQ</sequence>
<dbReference type="Proteomes" id="UP000811844">
    <property type="component" value="Unassembled WGS sequence"/>
</dbReference>